<dbReference type="Gene3D" id="3.90.550.10">
    <property type="entry name" value="Spore Coat Polysaccharide Biosynthesis Protein SpsA, Chain A"/>
    <property type="match status" value="1"/>
</dbReference>
<reference evidence="1" key="1">
    <citation type="submission" date="2013-04" db="EMBL/GenBank/DDBJ databases">
        <title>The genome sequencing project of 58 acetic acid bacteria.</title>
        <authorList>
            <person name="Okamoto-Kainuma A."/>
            <person name="Ishikawa M."/>
            <person name="Umino S."/>
            <person name="Koizumi Y."/>
            <person name="Shiwa Y."/>
            <person name="Yoshikawa H."/>
            <person name="Matsutani M."/>
            <person name="Matsushita K."/>
        </authorList>
    </citation>
    <scope>NUCLEOTIDE SEQUENCE</scope>
    <source>
        <strain evidence="1">NBRC 106556</strain>
    </source>
</reference>
<gene>
    <name evidence="1" type="ORF">AA106556_0009</name>
</gene>
<dbReference type="Proteomes" id="UP001062443">
    <property type="component" value="Unassembled WGS sequence"/>
</dbReference>
<name>A0ABQ0QFM1_9PROT</name>
<sequence>MPLHFHPHDDIQGTHWVSYGPPRIVQAKRADTGDWHFGDMTLSEQELLSALPKFSPKKLTEFTLTHDGWKSAKFKSFRPLIYFCAFHDPTILECVCIAVNSLVTFGKWQYDIAILTSPDTVETLQESLSSLDVPGTLTIIPVPNTHDKLDWCLSRYNFALSDMFQHASPILYCDADIVCDHPLDDILPLLVTSPFVHACPEGRLDEGSLQSEGHWFGWRLLSGDNVPFDPFSRGFSSGILGFADARSVQDVFPLIRQAAYGWMETFGGRETLPSFDQRFANYVLRKMNMSSLDIIPQKVSLFRIPPEGQPYPSVQQRRGIVHFLGASTVKKLASMQAYVSALKERGV</sequence>
<comment type="caution">
    <text evidence="1">The sequence shown here is derived from an EMBL/GenBank/DDBJ whole genome shotgun (WGS) entry which is preliminary data.</text>
</comment>
<dbReference type="EMBL" id="BAQB01000001">
    <property type="protein sequence ID" value="GBR43200.1"/>
    <property type="molecule type" value="Genomic_DNA"/>
</dbReference>
<evidence type="ECO:0000313" key="2">
    <source>
        <dbReference type="Proteomes" id="UP001062443"/>
    </source>
</evidence>
<dbReference type="RefSeq" id="WP_068167869.1">
    <property type="nucleotide sequence ID" value="NZ_BAQB01000001.1"/>
</dbReference>
<evidence type="ECO:0008006" key="3">
    <source>
        <dbReference type="Google" id="ProtNLM"/>
    </source>
</evidence>
<dbReference type="SUPFAM" id="SSF53448">
    <property type="entry name" value="Nucleotide-diphospho-sugar transferases"/>
    <property type="match status" value="1"/>
</dbReference>
<protein>
    <recommendedName>
        <fullName evidence="3">Glycosyltransferase</fullName>
    </recommendedName>
</protein>
<keyword evidence="2" id="KW-1185">Reference proteome</keyword>
<evidence type="ECO:0000313" key="1">
    <source>
        <dbReference type="EMBL" id="GBR43200.1"/>
    </source>
</evidence>
<accession>A0ABQ0QFM1</accession>
<organism evidence="1 2">
    <name type="scientific">Neokomagataea tanensis NBRC 106556</name>
    <dbReference type="NCBI Taxonomy" id="1223519"/>
    <lineage>
        <taxon>Bacteria</taxon>
        <taxon>Pseudomonadati</taxon>
        <taxon>Pseudomonadota</taxon>
        <taxon>Alphaproteobacteria</taxon>
        <taxon>Acetobacterales</taxon>
        <taxon>Acetobacteraceae</taxon>
        <taxon>Neokomagataea</taxon>
    </lineage>
</organism>
<proteinExistence type="predicted"/>
<dbReference type="InterPro" id="IPR029044">
    <property type="entry name" value="Nucleotide-diphossugar_trans"/>
</dbReference>